<dbReference type="InterPro" id="IPR037383">
    <property type="entry name" value="CCDC87"/>
</dbReference>
<dbReference type="AlphaFoldDB" id="A0ABD0K6P8"/>
<gene>
    <name evidence="3" type="ORF">BaRGS_00026119</name>
</gene>
<feature type="non-terminal residue" evidence="3">
    <location>
        <position position="1129"/>
    </location>
</feature>
<evidence type="ECO:0008006" key="5">
    <source>
        <dbReference type="Google" id="ProtNLM"/>
    </source>
</evidence>
<sequence length="1129" mass="129000">MPTSRDKRAQRLMFKSQLENLQMPKFVPKPIDPPDKENDMYPLKWPSYGSTDVQSKINDVLAPLSLFAPYPHEDEPEPDNLELERPVTPINEEIKTQPGTFDKLSSYVRRRIAARDDVPYLSVEDQYNLAAIIMGEVNHIWPDVRRQIDDPFLSPEENKELNRRIAVHIVTVCEKLFNHYLHKAQILNERGVFSGPANMSRLKAQLALDADKFLNVLTMRRYLVADMRGYTRENTTELSRLHAAPPRIVHPKPQNLKPLTHDYMMQSSRPKSQTRQQKVQSLEQDLREIAEAMPYLDTDKLVDLVADLPDRTVQTPSDVSIGKELKERLGKHMKAYAKSQQAASETGSDIETVSEPSSVSKSEFVLADGGIAMAKSPPGFRLGAGDSETSLSFTDHAVIPDTVEHMPPSRISEGESRMSGALIKDLASRGKVFMKRVKSEPVLHAGETLMEELGILPSVRDDPLLDNELLMLQQQRENMAKLKSDVVTKPKLGSLNFLSEDLKQLMQEKDESGFDNGDDDLPPLLQAITRHHRHDNIQQKLEQQMAALQEKERERVKAETIEIQAPTHPQPATVSSKVSTKLVVRTSDIRVSERVCLSSITLSRYATVYNDLIEEIDPVTVKHLDKNLFLSDEIREVYREIMKTVPTDHLNLDHDDLVVPAPESVNVAGTMASASLSKKRSQRVINPDLYHEKPPPWGQQDMKAWARTPSNPPKNFQGENIFAPIVDDLQSMLTPNMDKIHEVMHNPTKMSQLMTNTSSMPSFVADKMSRTYASWLQWWKSTVTGDDYMKYLSTLETDYMGVVFHFYDSEEGESDDEDTHPMRGRMSRRTMSSKATQEQRERERKLEEMRAVKTEFKEGMWNVNSVLMGGLGKDPPLNDEAEETTRSTKSQDTGRLSAKTLHERASLARQTRALPTRRTLSRMSKTTTAGLSEAAPTSEIGDEEDENSKEKQPQQRLEAVWNSLQMPDALRLDMAIKYSCGDFFSRLQEAVERWESATEMILKREALLVKLEQFERSASDPNRFFEKVNGVKKSSVVLLEEARYRTYLYKKIESVDEDVKQELDYIKSKFQDIVSFKGRPYDDKMKWDRVEMLHWLQEERKHNALRFESLTRQIPLNLKPAQLQPITTG</sequence>
<comment type="caution">
    <text evidence="3">The sequence shown here is derived from an EMBL/GenBank/DDBJ whole genome shotgun (WGS) entry which is preliminary data.</text>
</comment>
<feature type="compositionally biased region" description="Polar residues" evidence="2">
    <location>
        <begin position="921"/>
        <end position="930"/>
    </location>
</feature>
<organism evidence="3 4">
    <name type="scientific">Batillaria attramentaria</name>
    <dbReference type="NCBI Taxonomy" id="370345"/>
    <lineage>
        <taxon>Eukaryota</taxon>
        <taxon>Metazoa</taxon>
        <taxon>Spiralia</taxon>
        <taxon>Lophotrochozoa</taxon>
        <taxon>Mollusca</taxon>
        <taxon>Gastropoda</taxon>
        <taxon>Caenogastropoda</taxon>
        <taxon>Sorbeoconcha</taxon>
        <taxon>Cerithioidea</taxon>
        <taxon>Batillariidae</taxon>
        <taxon>Batillaria</taxon>
    </lineage>
</organism>
<protein>
    <recommendedName>
        <fullName evidence="5">Coiled-coil domain-containing protein 87</fullName>
    </recommendedName>
</protein>
<accession>A0ABD0K6P8</accession>
<name>A0ABD0K6P8_9CAEN</name>
<dbReference type="EMBL" id="JACVVK020000241">
    <property type="protein sequence ID" value="KAK7482620.1"/>
    <property type="molecule type" value="Genomic_DNA"/>
</dbReference>
<proteinExistence type="predicted"/>
<evidence type="ECO:0000256" key="2">
    <source>
        <dbReference type="SAM" id="MobiDB-lite"/>
    </source>
</evidence>
<keyword evidence="4" id="KW-1185">Reference proteome</keyword>
<evidence type="ECO:0000313" key="3">
    <source>
        <dbReference type="EMBL" id="KAK7482620.1"/>
    </source>
</evidence>
<feature type="region of interest" description="Disordered" evidence="2">
    <location>
        <begin position="867"/>
        <end position="955"/>
    </location>
</feature>
<feature type="region of interest" description="Disordered" evidence="2">
    <location>
        <begin position="339"/>
        <end position="359"/>
    </location>
</feature>
<dbReference type="Proteomes" id="UP001519460">
    <property type="component" value="Unassembled WGS sequence"/>
</dbReference>
<feature type="region of interest" description="Disordered" evidence="2">
    <location>
        <begin position="811"/>
        <end position="846"/>
    </location>
</feature>
<keyword evidence="1" id="KW-0175">Coiled coil</keyword>
<feature type="coiled-coil region" evidence="1">
    <location>
        <begin position="531"/>
        <end position="561"/>
    </location>
</feature>
<evidence type="ECO:0000313" key="4">
    <source>
        <dbReference type="Proteomes" id="UP001519460"/>
    </source>
</evidence>
<dbReference type="PANTHER" id="PTHR16078:SF1">
    <property type="entry name" value="COILED-COIL DOMAIN-CONTAINING PROTEIN 87"/>
    <property type="match status" value="1"/>
</dbReference>
<dbReference type="PANTHER" id="PTHR16078">
    <property type="entry name" value="COILED-COIL DOMAIN-CONTAINING PROTEIN 87"/>
    <property type="match status" value="1"/>
</dbReference>
<dbReference type="Gene3D" id="1.20.58.1520">
    <property type="match status" value="1"/>
</dbReference>
<feature type="region of interest" description="Disordered" evidence="2">
    <location>
        <begin position="23"/>
        <end position="42"/>
    </location>
</feature>
<feature type="compositionally biased region" description="Basic and acidic residues" evidence="2">
    <location>
        <begin position="837"/>
        <end position="846"/>
    </location>
</feature>
<evidence type="ECO:0000256" key="1">
    <source>
        <dbReference type="SAM" id="Coils"/>
    </source>
</evidence>
<reference evidence="3 4" key="1">
    <citation type="journal article" date="2023" name="Sci. Data">
        <title>Genome assembly of the Korean intertidal mud-creeper Batillaria attramentaria.</title>
        <authorList>
            <person name="Patra A.K."/>
            <person name="Ho P.T."/>
            <person name="Jun S."/>
            <person name="Lee S.J."/>
            <person name="Kim Y."/>
            <person name="Won Y.J."/>
        </authorList>
    </citation>
    <scope>NUCLEOTIDE SEQUENCE [LARGE SCALE GENOMIC DNA]</scope>
    <source>
        <strain evidence="3">Wonlab-2016</strain>
    </source>
</reference>